<dbReference type="Pfam" id="PF00462">
    <property type="entry name" value="Glutaredoxin"/>
    <property type="match status" value="1"/>
</dbReference>
<protein>
    <submittedName>
        <fullName evidence="2">Glutaredoxin domain-containing protein</fullName>
    </submittedName>
</protein>
<keyword evidence="3" id="KW-1185">Reference proteome</keyword>
<evidence type="ECO:0000259" key="1">
    <source>
        <dbReference type="Pfam" id="PF00462"/>
    </source>
</evidence>
<proteinExistence type="predicted"/>
<dbReference type="PROSITE" id="PS51354">
    <property type="entry name" value="GLUTAREDOXIN_2"/>
    <property type="match status" value="1"/>
</dbReference>
<feature type="domain" description="Glutaredoxin" evidence="1">
    <location>
        <begin position="5"/>
        <end position="58"/>
    </location>
</feature>
<dbReference type="InterPro" id="IPR036249">
    <property type="entry name" value="Thioredoxin-like_sf"/>
</dbReference>
<gene>
    <name evidence="2" type="ORF">P6P90_09260</name>
</gene>
<sequence length="82" mass="9184">MAEKVIIYTQETCGPCHAEKEWLTSHNISFEDRDIRKSGAYMQEVVDLGASATPVTVIELDGKREVVMGFDREKLANILGLE</sequence>
<dbReference type="Proteomes" id="UP001218246">
    <property type="component" value="Unassembled WGS sequence"/>
</dbReference>
<evidence type="ECO:0000313" key="3">
    <source>
        <dbReference type="Proteomes" id="UP001218246"/>
    </source>
</evidence>
<name>A0ABT6H614_9BACI</name>
<dbReference type="Gene3D" id="3.40.30.10">
    <property type="entry name" value="Glutaredoxin"/>
    <property type="match status" value="1"/>
</dbReference>
<dbReference type="EMBL" id="JARULN010000006">
    <property type="protein sequence ID" value="MDG5754159.1"/>
    <property type="molecule type" value="Genomic_DNA"/>
</dbReference>
<reference evidence="2 3" key="1">
    <citation type="submission" date="2023-04" db="EMBL/GenBank/DDBJ databases">
        <title>Ectobacillus antri isolated from activated sludge.</title>
        <authorList>
            <person name="Yan P."/>
            <person name="Liu X."/>
        </authorList>
    </citation>
    <scope>NUCLEOTIDE SEQUENCE [LARGE SCALE GENOMIC DNA]</scope>
    <source>
        <strain evidence="2 3">C18H</strain>
    </source>
</reference>
<accession>A0ABT6H614</accession>
<dbReference type="RefSeq" id="WP_124564785.1">
    <property type="nucleotide sequence ID" value="NZ_JARRRY010000005.1"/>
</dbReference>
<dbReference type="InterPro" id="IPR002109">
    <property type="entry name" value="Glutaredoxin"/>
</dbReference>
<dbReference type="CDD" id="cd02976">
    <property type="entry name" value="NrdH"/>
    <property type="match status" value="1"/>
</dbReference>
<dbReference type="SUPFAM" id="SSF52833">
    <property type="entry name" value="Thioredoxin-like"/>
    <property type="match status" value="1"/>
</dbReference>
<comment type="caution">
    <text evidence="2">The sequence shown here is derived from an EMBL/GenBank/DDBJ whole genome shotgun (WGS) entry which is preliminary data.</text>
</comment>
<evidence type="ECO:0000313" key="2">
    <source>
        <dbReference type="EMBL" id="MDG5754159.1"/>
    </source>
</evidence>
<organism evidence="2 3">
    <name type="scientific">Ectobacillus antri</name>
    <dbReference type="NCBI Taxonomy" id="2486280"/>
    <lineage>
        <taxon>Bacteria</taxon>
        <taxon>Bacillati</taxon>
        <taxon>Bacillota</taxon>
        <taxon>Bacilli</taxon>
        <taxon>Bacillales</taxon>
        <taxon>Bacillaceae</taxon>
        <taxon>Ectobacillus</taxon>
    </lineage>
</organism>